<dbReference type="PROSITE" id="PS51475">
    <property type="entry name" value="PROTEASOME_ALPHA_2"/>
    <property type="match status" value="1"/>
</dbReference>
<evidence type="ECO:0000256" key="5">
    <source>
        <dbReference type="ARBA" id="ARBA00023242"/>
    </source>
</evidence>
<dbReference type="GO" id="GO:0019773">
    <property type="term" value="C:proteasome core complex, alpha-subunit complex"/>
    <property type="evidence" value="ECO:0007669"/>
    <property type="project" value="UniProtKB-UniRule"/>
</dbReference>
<dbReference type="Pfam" id="PF00227">
    <property type="entry name" value="Proteasome"/>
    <property type="match status" value="1"/>
</dbReference>
<evidence type="ECO:0000313" key="8">
    <source>
        <dbReference type="EMBL" id="GAK67549.1"/>
    </source>
</evidence>
<feature type="domain" description="Proteasome alpha-type subunits" evidence="7">
    <location>
        <begin position="104"/>
        <end position="126"/>
    </location>
</feature>
<dbReference type="PROSITE" id="PS00388">
    <property type="entry name" value="PROTEASOME_ALPHA_1"/>
    <property type="match status" value="1"/>
</dbReference>
<dbReference type="GO" id="GO:0006511">
    <property type="term" value="P:ubiquitin-dependent protein catabolic process"/>
    <property type="evidence" value="ECO:0007669"/>
    <property type="project" value="InterPro"/>
</dbReference>
<dbReference type="GO" id="GO:0005634">
    <property type="term" value="C:nucleus"/>
    <property type="evidence" value="ECO:0007669"/>
    <property type="project" value="UniProtKB-SubCell"/>
</dbReference>
<dbReference type="SMART" id="SM00948">
    <property type="entry name" value="Proteasome_A_N"/>
    <property type="match status" value="1"/>
</dbReference>
<name>A0A081CLK3_PSEA2</name>
<dbReference type="InterPro" id="IPR029055">
    <property type="entry name" value="Ntn_hydrolases_N"/>
</dbReference>
<dbReference type="InterPro" id="IPR023332">
    <property type="entry name" value="Proteasome_alpha-type"/>
</dbReference>
<evidence type="ECO:0000256" key="1">
    <source>
        <dbReference type="ARBA" id="ARBA00004123"/>
    </source>
</evidence>
<keyword evidence="5" id="KW-0539">Nucleus</keyword>
<dbReference type="GeneID" id="26306646"/>
<dbReference type="FunFam" id="3.60.20.10:FF:000072">
    <property type="entry name" value="Proteasome subunit alpha type"/>
    <property type="match status" value="1"/>
</dbReference>
<evidence type="ECO:0000256" key="3">
    <source>
        <dbReference type="ARBA" id="ARBA00022490"/>
    </source>
</evidence>
<dbReference type="EMBL" id="DF830086">
    <property type="protein sequence ID" value="GAK67549.1"/>
    <property type="molecule type" value="Genomic_DNA"/>
</dbReference>
<dbReference type="InterPro" id="IPR050115">
    <property type="entry name" value="Proteasome_alpha"/>
</dbReference>
<evidence type="ECO:0000256" key="4">
    <source>
        <dbReference type="ARBA" id="ARBA00022942"/>
    </source>
</evidence>
<proteinExistence type="inferred from homology"/>
<dbReference type="Gene3D" id="3.60.20.10">
    <property type="entry name" value="Glutamine Phosphoribosylpyrophosphate, subunit 1, domain 1"/>
    <property type="match status" value="1"/>
</dbReference>
<keyword evidence="4 6" id="KW-0647">Proteasome</keyword>
<keyword evidence="9" id="KW-1185">Reference proteome</keyword>
<reference evidence="8" key="1">
    <citation type="submission" date="2014-07" db="EMBL/GenBank/DDBJ databases">
        <title>Draft genome sequence of the yeast Pseudozyma antarctica JCM 10317 known as a producer of lipase B which used in a wide range of industrial applications.</title>
        <authorList>
            <person name="Morita T."/>
            <person name="Saika A."/>
            <person name="Koike H."/>
        </authorList>
    </citation>
    <scope>NUCLEOTIDE SEQUENCE</scope>
    <source>
        <strain evidence="8">JCM 10317</strain>
    </source>
</reference>
<dbReference type="Proteomes" id="UP000053758">
    <property type="component" value="Unassembled WGS sequence"/>
</dbReference>
<dbReference type="RefSeq" id="XP_014654197.1">
    <property type="nucleotide sequence ID" value="XM_014798711.1"/>
</dbReference>
<dbReference type="Pfam" id="PF10584">
    <property type="entry name" value="Proteasome_A_N"/>
    <property type="match status" value="1"/>
</dbReference>
<dbReference type="GO" id="GO:0005737">
    <property type="term" value="C:cytoplasm"/>
    <property type="evidence" value="ECO:0007669"/>
    <property type="project" value="UniProtKB-SubCell"/>
</dbReference>
<evidence type="ECO:0000256" key="2">
    <source>
        <dbReference type="ARBA" id="ARBA00004496"/>
    </source>
</evidence>
<dbReference type="CDD" id="cd03754">
    <property type="entry name" value="proteasome_alpha_type_6"/>
    <property type="match status" value="1"/>
</dbReference>
<dbReference type="InterPro" id="IPR034642">
    <property type="entry name" value="Proteasome_subunit_alpha6"/>
</dbReference>
<evidence type="ECO:0000259" key="7">
    <source>
        <dbReference type="PROSITE" id="PS00388"/>
    </source>
</evidence>
<gene>
    <name evidence="8" type="ORF">PAN0_019d5777</name>
</gene>
<protein>
    <submittedName>
        <fullName evidence="8">Proteasome subunit alpha type-6</fullName>
    </submittedName>
</protein>
<organism evidence="8">
    <name type="scientific">Pseudozyma antarctica</name>
    <name type="common">Yeast</name>
    <name type="synonym">Candida antarctica</name>
    <dbReference type="NCBI Taxonomy" id="84753"/>
    <lineage>
        <taxon>Eukaryota</taxon>
        <taxon>Fungi</taxon>
        <taxon>Dikarya</taxon>
        <taxon>Basidiomycota</taxon>
        <taxon>Ustilaginomycotina</taxon>
        <taxon>Ustilaginomycetes</taxon>
        <taxon>Ustilaginales</taxon>
        <taxon>Ustilaginaceae</taxon>
        <taxon>Moesziomyces</taxon>
    </lineage>
</organism>
<dbReference type="PANTHER" id="PTHR11599">
    <property type="entry name" value="PROTEASOME SUBUNIT ALPHA/BETA"/>
    <property type="match status" value="1"/>
</dbReference>
<dbReference type="InterPro" id="IPR000426">
    <property type="entry name" value="Proteasome_asu_N"/>
</dbReference>
<dbReference type="HOGENOM" id="CLU_035750_4_1_1"/>
<dbReference type="AlphaFoldDB" id="A0A081CLK3"/>
<evidence type="ECO:0000313" key="9">
    <source>
        <dbReference type="Proteomes" id="UP000053758"/>
    </source>
</evidence>
<dbReference type="SUPFAM" id="SSF56235">
    <property type="entry name" value="N-terminal nucleophile aminohydrolases (Ntn hydrolases)"/>
    <property type="match status" value="1"/>
</dbReference>
<evidence type="ECO:0000256" key="6">
    <source>
        <dbReference type="PROSITE-ProRule" id="PRU00808"/>
    </source>
</evidence>
<comment type="subcellular location">
    <subcellularLocation>
        <location evidence="2">Cytoplasm</location>
    </subcellularLocation>
    <subcellularLocation>
        <location evidence="1">Nucleus</location>
    </subcellularLocation>
</comment>
<dbReference type="InterPro" id="IPR001353">
    <property type="entry name" value="Proteasome_sua/b"/>
</dbReference>
<keyword evidence="3" id="KW-0963">Cytoplasm</keyword>
<sequence length="385" mass="41507">MRGCGAGCDRVESSGGGAEEVRFWARIRSSAQTRVVSAAPLLHTHFGQSVTLRVVFHTILLLALSSTSVPIFSALSAPSRESSTHRGHIRVHTSRPVAMSRSSYDRYLTIFSPDGRLYQVEYAFKAINTAGLTSIAVRGKDCSVVVGQKKVPDKLIDASSVTNIFNLTPEIGCIMTGRVADARAQVQRAMMEAADFKYKYGYAITPDLLAKRMANMNQVYTQRAAMRPYGVSMILVGIDAERGPQIFKIDPAGYFVGFRATAAGVKQTEATNFLEKQFKKASTNPTDAASANDAAAIEAEQVSASLSLEQTLDLAVNTLATVLAQDLKPSELEVAVVGGPNAAAAQIQDGADSAGLPKQVQEETRFRKLTETQIGEILDRLAERD</sequence>
<accession>A0A081CLK3</accession>
<comment type="similarity">
    <text evidence="6">Belongs to the peptidase T1A family.</text>
</comment>